<proteinExistence type="predicted"/>
<dbReference type="CDD" id="cd00093">
    <property type="entry name" value="HTH_XRE"/>
    <property type="match status" value="1"/>
</dbReference>
<protein>
    <submittedName>
        <fullName evidence="2">Cro/Cl family transcriptional regulator</fullName>
    </submittedName>
</protein>
<dbReference type="Gene3D" id="2.10.109.10">
    <property type="entry name" value="Umud Fragment, subunit A"/>
    <property type="match status" value="1"/>
</dbReference>
<reference evidence="2" key="1">
    <citation type="submission" date="2019-12" db="EMBL/GenBank/DDBJ databases">
        <title>Hybrid Genome Assemblies of two High G+C Isolates from Undergraduate Microbiology Courses.</title>
        <authorList>
            <person name="Ne Ville C.J."/>
            <person name="Enright D."/>
            <person name="Hernandez I."/>
            <person name="Dodsworth J."/>
            <person name="Orwin P.M."/>
        </authorList>
    </citation>
    <scope>NUCLEOTIDE SEQUENCE [LARGE SCALE GENOMIC DNA]</scope>
    <source>
        <strain evidence="2">Neo</strain>
    </source>
</reference>
<dbReference type="PROSITE" id="PS50943">
    <property type="entry name" value="HTH_CROC1"/>
    <property type="match status" value="1"/>
</dbReference>
<dbReference type="SUPFAM" id="SSF51306">
    <property type="entry name" value="LexA/Signal peptidase"/>
    <property type="match status" value="1"/>
</dbReference>
<dbReference type="RefSeq" id="WP_157192167.1">
    <property type="nucleotide sequence ID" value="NZ_CP046621.1"/>
</dbReference>
<dbReference type="AlphaFoldDB" id="A0A6I6GRY5"/>
<dbReference type="InterPro" id="IPR039418">
    <property type="entry name" value="LexA-like"/>
</dbReference>
<dbReference type="SUPFAM" id="SSF47413">
    <property type="entry name" value="lambda repressor-like DNA-binding domains"/>
    <property type="match status" value="1"/>
</dbReference>
<accession>A0A6I6GRY5</accession>
<feature type="domain" description="HTH cro/C1-type" evidence="1">
    <location>
        <begin position="7"/>
        <end position="51"/>
    </location>
</feature>
<dbReference type="InterPro" id="IPR015927">
    <property type="entry name" value="Peptidase_S24_S26A/B/C"/>
</dbReference>
<dbReference type="SMART" id="SM00530">
    <property type="entry name" value="HTH_XRE"/>
    <property type="match status" value="1"/>
</dbReference>
<dbReference type="InterPro" id="IPR010982">
    <property type="entry name" value="Lambda_DNA-bd_dom_sf"/>
</dbReference>
<organism evidence="2 3">
    <name type="scientific">Pseudomonas alkylphenolica</name>
    <dbReference type="NCBI Taxonomy" id="237609"/>
    <lineage>
        <taxon>Bacteria</taxon>
        <taxon>Pseudomonadati</taxon>
        <taxon>Pseudomonadota</taxon>
        <taxon>Gammaproteobacteria</taxon>
        <taxon>Pseudomonadales</taxon>
        <taxon>Pseudomonadaceae</taxon>
        <taxon>Pseudomonas</taxon>
    </lineage>
</organism>
<name>A0A6I6GRY5_9PSED</name>
<dbReference type="GO" id="GO:0003677">
    <property type="term" value="F:DNA binding"/>
    <property type="evidence" value="ECO:0007669"/>
    <property type="project" value="InterPro"/>
</dbReference>
<evidence type="ECO:0000313" key="3">
    <source>
        <dbReference type="Proteomes" id="UP000426235"/>
    </source>
</evidence>
<keyword evidence="3" id="KW-1185">Reference proteome</keyword>
<dbReference type="CDD" id="cd06529">
    <property type="entry name" value="S24_LexA-like"/>
    <property type="match status" value="1"/>
</dbReference>
<dbReference type="InterPro" id="IPR001387">
    <property type="entry name" value="Cro/C1-type_HTH"/>
</dbReference>
<sequence>MDNWTDLVKARMRDINLTQEKLAERLGYTQGAVGHWLCERRQPKLQMINQILVEVGFPPLQMVYPHQLRENSGVYEANAFPLAVTGADGQRHELYFRYPLLSWDDVDLTEVPEGAERQASDYAAQGRGYWLRVEGDAMTAPMGLSVPQGMLILVDSGIAAEPGKLLIARSADSTATVFRQLIEEGGQRYLKPLNPTYPKALFTEHTQVLGVVVQALMKF</sequence>
<evidence type="ECO:0000259" key="1">
    <source>
        <dbReference type="PROSITE" id="PS50943"/>
    </source>
</evidence>
<dbReference type="Pfam" id="PF00717">
    <property type="entry name" value="Peptidase_S24"/>
    <property type="match status" value="1"/>
</dbReference>
<dbReference type="Proteomes" id="UP000426235">
    <property type="component" value="Chromosome"/>
</dbReference>
<dbReference type="InterPro" id="IPR036286">
    <property type="entry name" value="LexA/Signal_pep-like_sf"/>
</dbReference>
<evidence type="ECO:0000313" key="2">
    <source>
        <dbReference type="EMBL" id="QGW77150.1"/>
    </source>
</evidence>
<gene>
    <name evidence="2" type="ORF">GPJ81_10825</name>
</gene>
<dbReference type="Gene3D" id="1.10.260.40">
    <property type="entry name" value="lambda repressor-like DNA-binding domains"/>
    <property type="match status" value="1"/>
</dbReference>
<dbReference type="EMBL" id="CP046621">
    <property type="protein sequence ID" value="QGW77150.1"/>
    <property type="molecule type" value="Genomic_DNA"/>
</dbReference>